<accession>A0ABT6FJ31</accession>
<gene>
    <name evidence="1" type="ORF">PZE19_26680</name>
</gene>
<comment type="caution">
    <text evidence="1">The sequence shown here is derived from an EMBL/GenBank/DDBJ whole genome shotgun (WGS) entry which is preliminary data.</text>
</comment>
<sequence length="74" mass="8116">MKYVMLFVDAGGEGIDVVGSEVESDQPPLVPEVGDRVSFAESDDVYTVVAREFSYGGPDWTVIVILEDAGRRYD</sequence>
<proteinExistence type="predicted"/>
<name>A0ABT6FJ31_9BACT</name>
<keyword evidence="2" id="KW-1185">Reference proteome</keyword>
<dbReference type="RefSeq" id="WP_277863644.1">
    <property type="nucleotide sequence ID" value="NZ_JARRAG010000002.1"/>
</dbReference>
<dbReference type="EMBL" id="JARRAG010000002">
    <property type="protein sequence ID" value="MDG3007363.1"/>
    <property type="molecule type" value="Genomic_DNA"/>
</dbReference>
<dbReference type="Proteomes" id="UP001216907">
    <property type="component" value="Unassembled WGS sequence"/>
</dbReference>
<protein>
    <submittedName>
        <fullName evidence="1">Uncharacterized protein</fullName>
    </submittedName>
</protein>
<organism evidence="1 2">
    <name type="scientific">Paludisphaera mucosa</name>
    <dbReference type="NCBI Taxonomy" id="3030827"/>
    <lineage>
        <taxon>Bacteria</taxon>
        <taxon>Pseudomonadati</taxon>
        <taxon>Planctomycetota</taxon>
        <taxon>Planctomycetia</taxon>
        <taxon>Isosphaerales</taxon>
        <taxon>Isosphaeraceae</taxon>
        <taxon>Paludisphaera</taxon>
    </lineage>
</organism>
<reference evidence="1 2" key="1">
    <citation type="submission" date="2023-03" db="EMBL/GenBank/DDBJ databases">
        <title>Paludisphaera mucosa sp. nov. a novel planctomycete from northern fen.</title>
        <authorList>
            <person name="Ivanova A."/>
        </authorList>
    </citation>
    <scope>NUCLEOTIDE SEQUENCE [LARGE SCALE GENOMIC DNA]</scope>
    <source>
        <strain evidence="1 2">Pla2</strain>
    </source>
</reference>
<evidence type="ECO:0000313" key="1">
    <source>
        <dbReference type="EMBL" id="MDG3007363.1"/>
    </source>
</evidence>
<evidence type="ECO:0000313" key="2">
    <source>
        <dbReference type="Proteomes" id="UP001216907"/>
    </source>
</evidence>